<organism evidence="2 3">
    <name type="scientific">Jeotgalibacillus salarius</name>
    <dbReference type="NCBI Taxonomy" id="546023"/>
    <lineage>
        <taxon>Bacteria</taxon>
        <taxon>Bacillati</taxon>
        <taxon>Bacillota</taxon>
        <taxon>Bacilli</taxon>
        <taxon>Bacillales</taxon>
        <taxon>Caryophanaceae</taxon>
        <taxon>Jeotgalibacillus</taxon>
    </lineage>
</organism>
<feature type="transmembrane region" description="Helical" evidence="1">
    <location>
        <begin position="35"/>
        <end position="54"/>
    </location>
</feature>
<dbReference type="AlphaFoldDB" id="A0A4Y8LKE6"/>
<dbReference type="EMBL" id="SORX01000004">
    <property type="protein sequence ID" value="TFE01669.1"/>
    <property type="molecule type" value="Genomic_DNA"/>
</dbReference>
<gene>
    <name evidence="2" type="ORF">E2626_08860</name>
</gene>
<feature type="transmembrane region" description="Helical" evidence="1">
    <location>
        <begin position="6"/>
        <end position="23"/>
    </location>
</feature>
<keyword evidence="1" id="KW-1133">Transmembrane helix</keyword>
<keyword evidence="3" id="KW-1185">Reference proteome</keyword>
<reference evidence="2 3" key="1">
    <citation type="submission" date="2019-03" db="EMBL/GenBank/DDBJ databases">
        <authorList>
            <person name="Yang Y."/>
        </authorList>
    </citation>
    <scope>NUCLEOTIDE SEQUENCE [LARGE SCALE GENOMIC DNA]</scope>
    <source>
        <strain evidence="2 3">ASL-1</strain>
    </source>
</reference>
<protein>
    <recommendedName>
        <fullName evidence="4">DUF5316 domain-containing protein</fullName>
    </recommendedName>
</protein>
<evidence type="ECO:0008006" key="4">
    <source>
        <dbReference type="Google" id="ProtNLM"/>
    </source>
</evidence>
<accession>A0A4Y8LKE6</accession>
<keyword evidence="1" id="KW-0472">Membrane</keyword>
<name>A0A4Y8LKE6_9BACL</name>
<comment type="caution">
    <text evidence="2">The sequence shown here is derived from an EMBL/GenBank/DDBJ whole genome shotgun (WGS) entry which is preliminary data.</text>
</comment>
<sequence>MKNYLIWLIVFLVLMTVGAYLLVRFTFMEWQFTGLVFIVAAFFFSSSGGLSSNIGEAHAVTESNGHYNPRFEKATVFFTPSIAAAVVLLIASLVIPLF</sequence>
<evidence type="ECO:0000313" key="2">
    <source>
        <dbReference type="EMBL" id="TFE01669.1"/>
    </source>
</evidence>
<feature type="transmembrane region" description="Helical" evidence="1">
    <location>
        <begin position="74"/>
        <end position="95"/>
    </location>
</feature>
<evidence type="ECO:0000256" key="1">
    <source>
        <dbReference type="SAM" id="Phobius"/>
    </source>
</evidence>
<keyword evidence="1" id="KW-0812">Transmembrane</keyword>
<dbReference type="RefSeq" id="WP_134381385.1">
    <property type="nucleotide sequence ID" value="NZ_SORX01000004.1"/>
</dbReference>
<proteinExistence type="predicted"/>
<dbReference type="Proteomes" id="UP000297776">
    <property type="component" value="Unassembled WGS sequence"/>
</dbReference>
<evidence type="ECO:0000313" key="3">
    <source>
        <dbReference type="Proteomes" id="UP000297776"/>
    </source>
</evidence>